<gene>
    <name evidence="2" type="ORF">CPLU01_08679</name>
</gene>
<accession>A0A8H6ND49</accession>
<dbReference type="AlphaFoldDB" id="A0A8H6ND49"/>
<evidence type="ECO:0000313" key="2">
    <source>
        <dbReference type="EMBL" id="KAF6828200.1"/>
    </source>
</evidence>
<name>A0A8H6ND49_9PEZI</name>
<protein>
    <submittedName>
        <fullName evidence="2">Uncharacterized protein</fullName>
    </submittedName>
</protein>
<keyword evidence="3" id="KW-1185">Reference proteome</keyword>
<feature type="region of interest" description="Disordered" evidence="1">
    <location>
        <begin position="52"/>
        <end position="93"/>
    </location>
</feature>
<comment type="caution">
    <text evidence="2">The sequence shown here is derived from an EMBL/GenBank/DDBJ whole genome shotgun (WGS) entry which is preliminary data.</text>
</comment>
<sequence>MKGDEGEMATQTLRWLGIKTIKGSADWHLTRRGRPDSVEASLMDRWSIVIHCPGSGSGDGGREPDEHSEAPSRRIVMERGEKGREVRAIVVDP</sequence>
<dbReference type="Proteomes" id="UP000654918">
    <property type="component" value="Unassembled WGS sequence"/>
</dbReference>
<feature type="compositionally biased region" description="Basic and acidic residues" evidence="1">
    <location>
        <begin position="60"/>
        <end position="87"/>
    </location>
</feature>
<organism evidence="2 3">
    <name type="scientific">Colletotrichum plurivorum</name>
    <dbReference type="NCBI Taxonomy" id="2175906"/>
    <lineage>
        <taxon>Eukaryota</taxon>
        <taxon>Fungi</taxon>
        <taxon>Dikarya</taxon>
        <taxon>Ascomycota</taxon>
        <taxon>Pezizomycotina</taxon>
        <taxon>Sordariomycetes</taxon>
        <taxon>Hypocreomycetidae</taxon>
        <taxon>Glomerellales</taxon>
        <taxon>Glomerellaceae</taxon>
        <taxon>Colletotrichum</taxon>
        <taxon>Colletotrichum orchidearum species complex</taxon>
    </lineage>
</organism>
<reference evidence="2" key="1">
    <citation type="journal article" date="2020" name="Phytopathology">
        <title>Genome Sequence Resources of Colletotrichum truncatum, C. plurivorum, C. musicola, and C. sojae: Four Species Pathogenic to Soybean (Glycine max).</title>
        <authorList>
            <person name="Rogerio F."/>
            <person name="Boufleur T.R."/>
            <person name="Ciampi-Guillardi M."/>
            <person name="Sukno S.A."/>
            <person name="Thon M.R."/>
            <person name="Massola Junior N.S."/>
            <person name="Baroncelli R."/>
        </authorList>
    </citation>
    <scope>NUCLEOTIDE SEQUENCE</scope>
    <source>
        <strain evidence="2">LFN00145</strain>
    </source>
</reference>
<dbReference type="EMBL" id="WIGO01000126">
    <property type="protein sequence ID" value="KAF6828200.1"/>
    <property type="molecule type" value="Genomic_DNA"/>
</dbReference>
<proteinExistence type="predicted"/>
<evidence type="ECO:0000256" key="1">
    <source>
        <dbReference type="SAM" id="MobiDB-lite"/>
    </source>
</evidence>
<evidence type="ECO:0000313" key="3">
    <source>
        <dbReference type="Proteomes" id="UP000654918"/>
    </source>
</evidence>